<evidence type="ECO:0000256" key="4">
    <source>
        <dbReference type="ARBA" id="ARBA00022842"/>
    </source>
</evidence>
<keyword evidence="5" id="KW-0413">Isomerase</keyword>
<evidence type="ECO:0000313" key="8">
    <source>
        <dbReference type="Proteomes" id="UP001203207"/>
    </source>
</evidence>
<organism evidence="7 8">
    <name type="scientific">Natronocalculus amylovorans</name>
    <dbReference type="NCBI Taxonomy" id="2917812"/>
    <lineage>
        <taxon>Archaea</taxon>
        <taxon>Methanobacteriati</taxon>
        <taxon>Methanobacteriota</taxon>
        <taxon>Stenosarchaea group</taxon>
        <taxon>Halobacteria</taxon>
        <taxon>Halobacteriales</taxon>
        <taxon>Haloferacaceae</taxon>
        <taxon>Natronocalculus</taxon>
    </lineage>
</organism>
<evidence type="ECO:0000313" key="7">
    <source>
        <dbReference type="EMBL" id="MCL9817700.1"/>
    </source>
</evidence>
<evidence type="ECO:0000256" key="5">
    <source>
        <dbReference type="ARBA" id="ARBA00023235"/>
    </source>
</evidence>
<dbReference type="SFLD" id="SFLDG00180">
    <property type="entry name" value="muconate_cycloisomerase"/>
    <property type="match status" value="1"/>
</dbReference>
<dbReference type="InterPro" id="IPR029017">
    <property type="entry name" value="Enolase-like_N"/>
</dbReference>
<dbReference type="SFLD" id="SFLDS00001">
    <property type="entry name" value="Enolase"/>
    <property type="match status" value="1"/>
</dbReference>
<gene>
    <name evidence="7" type="ORF">AArcSt2_12165</name>
</gene>
<evidence type="ECO:0000256" key="3">
    <source>
        <dbReference type="ARBA" id="ARBA00022723"/>
    </source>
</evidence>
<keyword evidence="3" id="KW-0479">Metal-binding</keyword>
<feature type="domain" description="Mandelate racemase/muconate lactonizing enzyme C-terminal" evidence="6">
    <location>
        <begin position="150"/>
        <end position="248"/>
    </location>
</feature>
<reference evidence="7" key="1">
    <citation type="journal article" date="2022" name="Syst. Appl. Microbiol.">
        <title>Natronocalculus amylovorans gen. nov., sp. nov., and Natranaeroarchaeum aerophilus sp. nov., dominant culturable amylolytic natronoarchaea from hypersaline soda lakes in southwestern Siberia.</title>
        <authorList>
            <person name="Sorokin D.Y."/>
            <person name="Elcheninov A.G."/>
            <person name="Khizhniak T.V."/>
            <person name="Koenen M."/>
            <person name="Bale N.J."/>
            <person name="Damste J.S.S."/>
            <person name="Kublanov I.V."/>
        </authorList>
    </citation>
    <scope>NUCLEOTIDE SEQUENCE</scope>
    <source>
        <strain evidence="7">AArc-St2</strain>
    </source>
</reference>
<name>A0AAE3FZD9_9EURY</name>
<dbReference type="SUPFAM" id="SSF51604">
    <property type="entry name" value="Enolase C-terminal domain-like"/>
    <property type="match status" value="1"/>
</dbReference>
<dbReference type="InterPro" id="IPR036849">
    <property type="entry name" value="Enolase-like_C_sf"/>
</dbReference>
<proteinExistence type="inferred from homology"/>
<dbReference type="AlphaFoldDB" id="A0AAE3FZD9"/>
<sequence>MKVVDLEVIPVSVPEATAYETSLSLASDQQTNTYDHVVVRIEGENGAVGWGEVAPTPFWPRGLTQQSCASLIEEQLKPIVVGSDLFRIPRTIETMERRISDMPFPICAVDIALYDLLGKTVDRPVYDLLGGPKNADRSIDLHYSIGIKSPEEMKEDAANALESGYNAFKIKVGGDDPDSEREAIAAVTDVVEDAKIRVDANQGWMPDEAIRTIRMLDEAANGLVLVEQPVAYDDLNGLRRVKEAVKPPILADEACFSPRDVAAIARQDAADIVNIKLAKTGGLYNGRQVATVAKAHGLTCFMGGMVELGIGLAANAHFTLASPEITYPTGALNIHAASSLLEDDAQWSATDGEFSVPNKPGLGIEIDHNALSKYRTDEK</sequence>
<dbReference type="Pfam" id="PF13378">
    <property type="entry name" value="MR_MLE_C"/>
    <property type="match status" value="1"/>
</dbReference>
<evidence type="ECO:0000256" key="1">
    <source>
        <dbReference type="ARBA" id="ARBA00001946"/>
    </source>
</evidence>
<dbReference type="CDD" id="cd03319">
    <property type="entry name" value="L-Ala-DL-Glu_epimerase"/>
    <property type="match status" value="1"/>
</dbReference>
<dbReference type="Gene3D" id="3.20.20.120">
    <property type="entry name" value="Enolase-like C-terminal domain"/>
    <property type="match status" value="1"/>
</dbReference>
<protein>
    <submittedName>
        <fullName evidence="7">Dipeptide epimerase</fullName>
    </submittedName>
</protein>
<dbReference type="RefSeq" id="WP_250584984.1">
    <property type="nucleotide sequence ID" value="NZ_JAKRVX010000005.1"/>
</dbReference>
<dbReference type="PANTHER" id="PTHR48073">
    <property type="entry name" value="O-SUCCINYLBENZOATE SYNTHASE-RELATED"/>
    <property type="match status" value="1"/>
</dbReference>
<comment type="similarity">
    <text evidence="2">Belongs to the mandelate racemase/muconate lactonizing enzyme family.</text>
</comment>
<evidence type="ECO:0000259" key="6">
    <source>
        <dbReference type="SMART" id="SM00922"/>
    </source>
</evidence>
<dbReference type="InterPro" id="IPR029065">
    <property type="entry name" value="Enolase_C-like"/>
</dbReference>
<accession>A0AAE3FZD9</accession>
<dbReference type="SMART" id="SM00922">
    <property type="entry name" value="MR_MLE"/>
    <property type="match status" value="1"/>
</dbReference>
<dbReference type="InterPro" id="IPR013341">
    <property type="entry name" value="Mandelate_racemase_N_dom"/>
</dbReference>
<dbReference type="InterPro" id="IPR034603">
    <property type="entry name" value="Dipeptide_epimerase"/>
</dbReference>
<dbReference type="PANTHER" id="PTHR48073:SF2">
    <property type="entry name" value="O-SUCCINYLBENZOATE SYNTHASE"/>
    <property type="match status" value="1"/>
</dbReference>
<comment type="caution">
    <text evidence="7">The sequence shown here is derived from an EMBL/GenBank/DDBJ whole genome shotgun (WGS) entry which is preliminary data.</text>
</comment>
<keyword evidence="8" id="KW-1185">Reference proteome</keyword>
<keyword evidence="4" id="KW-0460">Magnesium</keyword>
<dbReference type="Pfam" id="PF02746">
    <property type="entry name" value="MR_MLE_N"/>
    <property type="match status" value="1"/>
</dbReference>
<dbReference type="InterPro" id="IPR013342">
    <property type="entry name" value="Mandelate_racemase_C"/>
</dbReference>
<dbReference type="Gene3D" id="3.30.390.10">
    <property type="entry name" value="Enolase-like, N-terminal domain"/>
    <property type="match status" value="1"/>
</dbReference>
<dbReference type="GO" id="GO:0016855">
    <property type="term" value="F:racemase and epimerase activity, acting on amino acids and derivatives"/>
    <property type="evidence" value="ECO:0007669"/>
    <property type="project" value="InterPro"/>
</dbReference>
<dbReference type="SUPFAM" id="SSF54826">
    <property type="entry name" value="Enolase N-terminal domain-like"/>
    <property type="match status" value="1"/>
</dbReference>
<dbReference type="Proteomes" id="UP001203207">
    <property type="component" value="Unassembled WGS sequence"/>
</dbReference>
<reference evidence="7" key="2">
    <citation type="submission" date="2022-02" db="EMBL/GenBank/DDBJ databases">
        <authorList>
            <person name="Elcheninov A.G."/>
            <person name="Sorokin D.Y."/>
            <person name="Kublanov I.V."/>
        </authorList>
    </citation>
    <scope>NUCLEOTIDE SEQUENCE</scope>
    <source>
        <strain evidence="7">AArc-St2</strain>
    </source>
</reference>
<evidence type="ECO:0000256" key="2">
    <source>
        <dbReference type="ARBA" id="ARBA00008031"/>
    </source>
</evidence>
<comment type="cofactor">
    <cofactor evidence="1">
        <name>Mg(2+)</name>
        <dbReference type="ChEBI" id="CHEBI:18420"/>
    </cofactor>
</comment>
<dbReference type="EMBL" id="JAKRVX010000005">
    <property type="protein sequence ID" value="MCL9817700.1"/>
    <property type="molecule type" value="Genomic_DNA"/>
</dbReference>
<dbReference type="GO" id="GO:0046872">
    <property type="term" value="F:metal ion binding"/>
    <property type="evidence" value="ECO:0007669"/>
    <property type="project" value="UniProtKB-KW"/>
</dbReference>
<dbReference type="SFLD" id="SFLDF00009">
    <property type="entry name" value="o-succinylbenzoate_synthase"/>
    <property type="match status" value="1"/>
</dbReference>